<protein>
    <submittedName>
        <fullName evidence="1">Uncharacterized protein</fullName>
    </submittedName>
</protein>
<keyword evidence="2" id="KW-1185">Reference proteome</keyword>
<comment type="caution">
    <text evidence="1">The sequence shown here is derived from an EMBL/GenBank/DDBJ whole genome shotgun (WGS) entry which is preliminary data.</text>
</comment>
<evidence type="ECO:0000313" key="1">
    <source>
        <dbReference type="EMBL" id="KGO84730.1"/>
    </source>
</evidence>
<evidence type="ECO:0000313" key="2">
    <source>
        <dbReference type="Proteomes" id="UP000030152"/>
    </source>
</evidence>
<dbReference type="AlphaFoldDB" id="A0A0A2M8X5"/>
<gene>
    <name evidence="1" type="ORF">Q765_19925</name>
</gene>
<sequence length="153" mass="18286">MSNILLYILVMLFSKGQTNTDLVTVKTYKFEHASNESKNPADYIELVFEKDSIVKGRYYGNENNIHYVTDLKFDKYNQKDTLSFTLINYKYSYDESTPFHKVNYNNTEKLRYEIDNGVNFSGIISEKKLSLYRVFWYYDSRFDRMTFNIIKAE</sequence>
<dbReference type="Proteomes" id="UP000030152">
    <property type="component" value="Unassembled WGS sequence"/>
</dbReference>
<name>A0A0A2M8X5_9FLAO</name>
<organism evidence="1 2">
    <name type="scientific">Flavobacterium rivuli WB 3.3-2 = DSM 21788</name>
    <dbReference type="NCBI Taxonomy" id="1121895"/>
    <lineage>
        <taxon>Bacteria</taxon>
        <taxon>Pseudomonadati</taxon>
        <taxon>Bacteroidota</taxon>
        <taxon>Flavobacteriia</taxon>
        <taxon>Flavobacteriales</taxon>
        <taxon>Flavobacteriaceae</taxon>
        <taxon>Flavobacterium</taxon>
    </lineage>
</organism>
<accession>A0A0A2M8X5</accession>
<dbReference type="EMBL" id="JRLX01000039">
    <property type="protein sequence ID" value="KGO84730.1"/>
    <property type="molecule type" value="Genomic_DNA"/>
</dbReference>
<proteinExistence type="predicted"/>
<reference evidence="1 2" key="1">
    <citation type="submission" date="2013-09" db="EMBL/GenBank/DDBJ databases">
        <authorList>
            <person name="Zeng Z."/>
            <person name="Chen C."/>
        </authorList>
    </citation>
    <scope>NUCLEOTIDE SEQUENCE [LARGE SCALE GENOMIC DNA]</scope>
    <source>
        <strain evidence="1 2">WB 3.3-2</strain>
    </source>
</reference>
<dbReference type="eggNOG" id="ENOG502ZYJJ">
    <property type="taxonomic scope" value="Bacteria"/>
</dbReference>